<keyword evidence="2" id="KW-1185">Reference proteome</keyword>
<name>A0A2G8RHA1_9RHOB</name>
<evidence type="ECO:0008006" key="3">
    <source>
        <dbReference type="Google" id="ProtNLM"/>
    </source>
</evidence>
<sequence>MARPQALRMRTSGKPSPCFDNPWRNEDGSELTCQDTCPHRPPIPAKHGPIMTQDPSETKDILNKMNPEFEILRTLTVINPRQLQSRIGNETLVVCGSPRGMTSLVAFSIYELGYFIGHHLGAKNFEDQDFLGAIPPATWLPVSLTNRKKFVDLVADRNASHTRWGFKLPRASEHIPALRKHLRNPIFVVCARNPMGIARSVQRREAQFDGTLRDLLTIGTRYIQAIELLSQDTETPSIIVNMDEASHIPAVFLQELSETLGLQGDLAAIKNRITGRGYKEGSPRDGVTFKNQ</sequence>
<dbReference type="SUPFAM" id="SSF52540">
    <property type="entry name" value="P-loop containing nucleoside triphosphate hydrolases"/>
    <property type="match status" value="1"/>
</dbReference>
<dbReference type="InterPro" id="IPR027417">
    <property type="entry name" value="P-loop_NTPase"/>
</dbReference>
<dbReference type="AlphaFoldDB" id="A0A2G8RHA1"/>
<accession>A0A2G8RHA1</accession>
<gene>
    <name evidence="1" type="ORF">P775_06690</name>
</gene>
<evidence type="ECO:0000313" key="1">
    <source>
        <dbReference type="EMBL" id="PIL20947.1"/>
    </source>
</evidence>
<proteinExistence type="predicted"/>
<evidence type="ECO:0000313" key="2">
    <source>
        <dbReference type="Proteomes" id="UP000231259"/>
    </source>
</evidence>
<protein>
    <recommendedName>
        <fullName evidence="3">Sulfotransferase domain-containing protein</fullName>
    </recommendedName>
</protein>
<organism evidence="1 2">
    <name type="scientific">Puniceibacterium antarcticum</name>
    <dbReference type="NCBI Taxonomy" id="1206336"/>
    <lineage>
        <taxon>Bacteria</taxon>
        <taxon>Pseudomonadati</taxon>
        <taxon>Pseudomonadota</taxon>
        <taxon>Alphaproteobacteria</taxon>
        <taxon>Rhodobacterales</taxon>
        <taxon>Paracoccaceae</taxon>
        <taxon>Puniceibacterium</taxon>
    </lineage>
</organism>
<reference evidence="1 2" key="1">
    <citation type="submission" date="2013-09" db="EMBL/GenBank/DDBJ databases">
        <title>Genome sequencing of Phaeobacter antarcticus sp. nov. SM1211.</title>
        <authorList>
            <person name="Zhang X.-Y."/>
            <person name="Liu C."/>
            <person name="Chen X.-L."/>
            <person name="Xie B.-B."/>
            <person name="Qin Q.-L."/>
            <person name="Rong J.-C."/>
            <person name="Zhang Y.-Z."/>
        </authorList>
    </citation>
    <scope>NUCLEOTIDE SEQUENCE [LARGE SCALE GENOMIC DNA]</scope>
    <source>
        <strain evidence="1 2">SM1211</strain>
    </source>
</reference>
<dbReference type="Gene3D" id="3.40.50.300">
    <property type="entry name" value="P-loop containing nucleotide triphosphate hydrolases"/>
    <property type="match status" value="1"/>
</dbReference>
<comment type="caution">
    <text evidence="1">The sequence shown here is derived from an EMBL/GenBank/DDBJ whole genome shotgun (WGS) entry which is preliminary data.</text>
</comment>
<dbReference type="EMBL" id="AWWI01000049">
    <property type="protein sequence ID" value="PIL20947.1"/>
    <property type="molecule type" value="Genomic_DNA"/>
</dbReference>
<dbReference type="Proteomes" id="UP000231259">
    <property type="component" value="Unassembled WGS sequence"/>
</dbReference>